<organism evidence="13 14">
    <name type="scientific">Chelatococcus caeni</name>
    <dbReference type="NCBI Taxonomy" id="1348468"/>
    <lineage>
        <taxon>Bacteria</taxon>
        <taxon>Pseudomonadati</taxon>
        <taxon>Pseudomonadota</taxon>
        <taxon>Alphaproteobacteria</taxon>
        <taxon>Hyphomicrobiales</taxon>
        <taxon>Chelatococcaceae</taxon>
        <taxon>Chelatococcus</taxon>
    </lineage>
</organism>
<keyword evidence="4 12" id="KW-0812">Transmembrane</keyword>
<evidence type="ECO:0000256" key="11">
    <source>
        <dbReference type="ARBA" id="ARBA00035585"/>
    </source>
</evidence>
<keyword evidence="7 12" id="KW-0406">Ion transport</keyword>
<proteinExistence type="inferred from homology"/>
<keyword evidence="12" id="KW-0813">Transport</keyword>
<comment type="similarity">
    <text evidence="10 12">Belongs to the fluoride channel Fluc/FEX (TC 1.A.43) family.</text>
</comment>
<evidence type="ECO:0000256" key="5">
    <source>
        <dbReference type="ARBA" id="ARBA00022989"/>
    </source>
</evidence>
<reference evidence="13 14" key="1">
    <citation type="submission" date="2020-08" db="EMBL/GenBank/DDBJ databases">
        <title>Genomic Encyclopedia of Type Strains, Phase IV (KMG-IV): sequencing the most valuable type-strain genomes for metagenomic binning, comparative biology and taxonomic classification.</title>
        <authorList>
            <person name="Goeker M."/>
        </authorList>
    </citation>
    <scope>NUCLEOTIDE SEQUENCE [LARGE SCALE GENOMIC DNA]</scope>
    <source>
        <strain evidence="13 14">DSM 103737</strain>
    </source>
</reference>
<keyword evidence="5 12" id="KW-1133">Transmembrane helix</keyword>
<evidence type="ECO:0000256" key="7">
    <source>
        <dbReference type="ARBA" id="ARBA00023065"/>
    </source>
</evidence>
<keyword evidence="8 12" id="KW-0472">Membrane</keyword>
<dbReference type="GO" id="GO:0140114">
    <property type="term" value="P:cellular detoxification of fluoride"/>
    <property type="evidence" value="ECO:0007669"/>
    <property type="project" value="UniProtKB-UniRule"/>
</dbReference>
<feature type="transmembrane region" description="Helical" evidence="12">
    <location>
        <begin position="107"/>
        <end position="129"/>
    </location>
</feature>
<comment type="subcellular location">
    <subcellularLocation>
        <location evidence="1 12">Cell membrane</location>
        <topology evidence="1 12">Multi-pass membrane protein</topology>
    </subcellularLocation>
</comment>
<evidence type="ECO:0000313" key="13">
    <source>
        <dbReference type="EMBL" id="MBB4016202.1"/>
    </source>
</evidence>
<protein>
    <recommendedName>
        <fullName evidence="12">Fluoride-specific ion channel FluC</fullName>
    </recommendedName>
</protein>
<dbReference type="Pfam" id="PF02537">
    <property type="entry name" value="CRCB"/>
    <property type="match status" value="1"/>
</dbReference>
<dbReference type="GO" id="GO:0046872">
    <property type="term" value="F:metal ion binding"/>
    <property type="evidence" value="ECO:0007669"/>
    <property type="project" value="UniProtKB-KW"/>
</dbReference>
<name>A0A840BWY1_9HYPH</name>
<gene>
    <name evidence="12" type="primary">fluC</name>
    <name evidence="12" type="synonym">crcB</name>
    <name evidence="13" type="ORF">GGR16_001208</name>
</gene>
<dbReference type="InterPro" id="IPR003691">
    <property type="entry name" value="FluC"/>
</dbReference>
<dbReference type="PANTHER" id="PTHR28259:SF1">
    <property type="entry name" value="FLUORIDE EXPORT PROTEIN 1-RELATED"/>
    <property type="match status" value="1"/>
</dbReference>
<sequence>MSLQACLLVLLGGFFGGTSRFFVSGAVGRRVGETFPWGTFAVNVSGSALIGFLAGLGQRHGGVFAGEAFRAFFIVGFCGGYTTVSSFSLQTLNLSLDGEQRGAAFNVVASALACLAATGAGFLAAAGLAR</sequence>
<evidence type="ECO:0000256" key="1">
    <source>
        <dbReference type="ARBA" id="ARBA00004651"/>
    </source>
</evidence>
<dbReference type="PANTHER" id="PTHR28259">
    <property type="entry name" value="FLUORIDE EXPORT PROTEIN 1-RELATED"/>
    <property type="match status" value="1"/>
</dbReference>
<keyword evidence="12" id="KW-0479">Metal-binding</keyword>
<evidence type="ECO:0000256" key="12">
    <source>
        <dbReference type="HAMAP-Rule" id="MF_00454"/>
    </source>
</evidence>
<accession>A0A840BWY1</accession>
<keyword evidence="9 12" id="KW-0407">Ion channel</keyword>
<dbReference type="NCBIfam" id="NF010829">
    <property type="entry name" value="PRK14233.1"/>
    <property type="match status" value="1"/>
</dbReference>
<evidence type="ECO:0000256" key="3">
    <source>
        <dbReference type="ARBA" id="ARBA00022519"/>
    </source>
</evidence>
<comment type="catalytic activity">
    <reaction evidence="11">
        <text>fluoride(in) = fluoride(out)</text>
        <dbReference type="Rhea" id="RHEA:76159"/>
        <dbReference type="ChEBI" id="CHEBI:17051"/>
    </reaction>
    <physiologicalReaction direction="left-to-right" evidence="11">
        <dbReference type="Rhea" id="RHEA:76160"/>
    </physiologicalReaction>
</comment>
<keyword evidence="6 12" id="KW-0915">Sodium</keyword>
<dbReference type="RefSeq" id="WP_183315982.1">
    <property type="nucleotide sequence ID" value="NZ_JACIEN010000001.1"/>
</dbReference>
<feature type="binding site" evidence="12">
    <location>
        <position position="82"/>
    </location>
    <ligand>
        <name>Na(+)</name>
        <dbReference type="ChEBI" id="CHEBI:29101"/>
        <note>structural</note>
    </ligand>
</feature>
<evidence type="ECO:0000256" key="6">
    <source>
        <dbReference type="ARBA" id="ARBA00023053"/>
    </source>
</evidence>
<evidence type="ECO:0000256" key="4">
    <source>
        <dbReference type="ARBA" id="ARBA00022692"/>
    </source>
</evidence>
<comment type="caution">
    <text evidence="13">The sequence shown here is derived from an EMBL/GenBank/DDBJ whole genome shotgun (WGS) entry which is preliminary data.</text>
</comment>
<dbReference type="HAMAP" id="MF_00454">
    <property type="entry name" value="FluC"/>
    <property type="match status" value="1"/>
</dbReference>
<evidence type="ECO:0000256" key="10">
    <source>
        <dbReference type="ARBA" id="ARBA00035120"/>
    </source>
</evidence>
<keyword evidence="2 12" id="KW-1003">Cell membrane</keyword>
<comment type="function">
    <text evidence="12">Fluoride-specific ion channel. Important for reducing fluoride concentration in the cell, thus reducing its toxicity.</text>
</comment>
<dbReference type="NCBIfam" id="NF010799">
    <property type="entry name" value="PRK14203.1"/>
    <property type="match status" value="1"/>
</dbReference>
<feature type="transmembrane region" description="Helical" evidence="12">
    <location>
        <begin position="35"/>
        <end position="56"/>
    </location>
</feature>
<evidence type="ECO:0000256" key="9">
    <source>
        <dbReference type="ARBA" id="ARBA00023303"/>
    </source>
</evidence>
<dbReference type="AlphaFoldDB" id="A0A840BWY1"/>
<dbReference type="GO" id="GO:0005886">
    <property type="term" value="C:plasma membrane"/>
    <property type="evidence" value="ECO:0007669"/>
    <property type="project" value="UniProtKB-SubCell"/>
</dbReference>
<evidence type="ECO:0000256" key="8">
    <source>
        <dbReference type="ARBA" id="ARBA00023136"/>
    </source>
</evidence>
<feature type="transmembrane region" description="Helical" evidence="12">
    <location>
        <begin position="68"/>
        <end position="87"/>
    </location>
</feature>
<comment type="activity regulation">
    <text evidence="12">Na(+) is not transported, but it plays an essential structural role and its presence is essential for fluoride channel function.</text>
</comment>
<dbReference type="Proteomes" id="UP000577362">
    <property type="component" value="Unassembled WGS sequence"/>
</dbReference>
<keyword evidence="14" id="KW-1185">Reference proteome</keyword>
<feature type="binding site" evidence="12">
    <location>
        <position position="79"/>
    </location>
    <ligand>
        <name>Na(+)</name>
        <dbReference type="ChEBI" id="CHEBI:29101"/>
        <note>structural</note>
    </ligand>
</feature>
<evidence type="ECO:0000256" key="2">
    <source>
        <dbReference type="ARBA" id="ARBA00022475"/>
    </source>
</evidence>
<dbReference type="EMBL" id="JACIEN010000001">
    <property type="protein sequence ID" value="MBB4016202.1"/>
    <property type="molecule type" value="Genomic_DNA"/>
</dbReference>
<keyword evidence="3" id="KW-0997">Cell inner membrane</keyword>
<evidence type="ECO:0000313" key="14">
    <source>
        <dbReference type="Proteomes" id="UP000577362"/>
    </source>
</evidence>
<dbReference type="GO" id="GO:0062054">
    <property type="term" value="F:fluoride channel activity"/>
    <property type="evidence" value="ECO:0007669"/>
    <property type="project" value="UniProtKB-UniRule"/>
</dbReference>